<protein>
    <recommendedName>
        <fullName evidence="3">GTPase</fullName>
    </recommendedName>
</protein>
<accession>A0ABW5FZS6</accession>
<name>A0ABW5FZS6_9PSEU</name>
<sequence length="388" mass="42142">MNLASRTRTMLAQALSVYQDSPRATGWLGRHLERFDEPLRLAVVGPPRSGKSTLVEAIGDLPGEFTLIDAPPPSPETIENICLEADAVLYLTRHPHNADLDFLYTVQDHPIARTAAVNAIMVLSRADELCGGRVDALVSARRVARHHRREPEVRGLCQDVVPVAGLLARAARNLGRPEFDALAELAALDRTELEPYLLSADRFASISQGHATLLEWLGLFGVRVAIPLLRGEARTLRELSDELLRRSGLSELWESIDGNFLGRREVLKARSALLGLEVVLRMEPRPAAAALAKDLEQVVASAHDFRELRLLAAIRTGCVVLPEGLRDEAVRLVGGDGNTPGDRLAEIDLPAASRRWRARAGDPGLASAERQAAAVVVRTCEALATGAL</sequence>
<evidence type="ECO:0000313" key="2">
    <source>
        <dbReference type="Proteomes" id="UP001597417"/>
    </source>
</evidence>
<dbReference type="InterPro" id="IPR027417">
    <property type="entry name" value="P-loop_NTPase"/>
</dbReference>
<comment type="caution">
    <text evidence="1">The sequence shown here is derived from an EMBL/GenBank/DDBJ whole genome shotgun (WGS) entry which is preliminary data.</text>
</comment>
<organism evidence="1 2">
    <name type="scientific">Amycolatopsis pigmentata</name>
    <dbReference type="NCBI Taxonomy" id="450801"/>
    <lineage>
        <taxon>Bacteria</taxon>
        <taxon>Bacillati</taxon>
        <taxon>Actinomycetota</taxon>
        <taxon>Actinomycetes</taxon>
        <taxon>Pseudonocardiales</taxon>
        <taxon>Pseudonocardiaceae</taxon>
        <taxon>Amycolatopsis</taxon>
    </lineage>
</organism>
<gene>
    <name evidence="1" type="ORF">ACFSXZ_18005</name>
</gene>
<reference evidence="2" key="1">
    <citation type="journal article" date="2019" name="Int. J. Syst. Evol. Microbiol.">
        <title>The Global Catalogue of Microorganisms (GCM) 10K type strain sequencing project: providing services to taxonomists for standard genome sequencing and annotation.</title>
        <authorList>
            <consortium name="The Broad Institute Genomics Platform"/>
            <consortium name="The Broad Institute Genome Sequencing Center for Infectious Disease"/>
            <person name="Wu L."/>
            <person name="Ma J."/>
        </authorList>
    </citation>
    <scope>NUCLEOTIDE SEQUENCE [LARGE SCALE GENOMIC DNA]</scope>
    <source>
        <strain evidence="2">CGMCC 4.7645</strain>
    </source>
</reference>
<evidence type="ECO:0008006" key="3">
    <source>
        <dbReference type="Google" id="ProtNLM"/>
    </source>
</evidence>
<dbReference type="EMBL" id="JBHUKR010000007">
    <property type="protein sequence ID" value="MFD2418221.1"/>
    <property type="molecule type" value="Genomic_DNA"/>
</dbReference>
<evidence type="ECO:0000313" key="1">
    <source>
        <dbReference type="EMBL" id="MFD2418221.1"/>
    </source>
</evidence>
<dbReference type="Proteomes" id="UP001597417">
    <property type="component" value="Unassembled WGS sequence"/>
</dbReference>
<proteinExistence type="predicted"/>
<keyword evidence="2" id="KW-1185">Reference proteome</keyword>
<dbReference type="RefSeq" id="WP_378266173.1">
    <property type="nucleotide sequence ID" value="NZ_JBHUKR010000007.1"/>
</dbReference>
<dbReference type="SUPFAM" id="SSF52540">
    <property type="entry name" value="P-loop containing nucleoside triphosphate hydrolases"/>
    <property type="match status" value="1"/>
</dbReference>